<dbReference type="Proteomes" id="UP000694700">
    <property type="component" value="Unplaced"/>
</dbReference>
<sequence length="169" mass="19064">MASASSSQSTFRLGRSKKNPTVMDQIGKFFGGDKKKKGKGSFRGGLSASPQRSSASPRRRPDENAVVHFFRNIVSPSTPKSRREQKSQSSTKGQKGRGDTLTRIFKSVTVFFISNEHVTSSFPNLVFIVSFSGRKQACFIYQALKPHFRFPFKDKEDGKRMQKLFFLIQ</sequence>
<comment type="similarity">
    <text evidence="2">Belongs to the myelin basic protein family.</text>
</comment>
<feature type="compositionally biased region" description="Low complexity" evidence="6">
    <location>
        <begin position="44"/>
        <end position="56"/>
    </location>
</feature>
<name>A0A8C1NZZ6_CYPCA</name>
<dbReference type="InterPro" id="IPR000548">
    <property type="entry name" value="Myelin_BP"/>
</dbReference>
<evidence type="ECO:0000313" key="7">
    <source>
        <dbReference type="Ensembl" id="ENSCCRP00010096425.1"/>
    </source>
</evidence>
<keyword evidence="8" id="KW-1185">Reference proteome</keyword>
<evidence type="ECO:0000256" key="3">
    <source>
        <dbReference type="ARBA" id="ARBA00019097"/>
    </source>
</evidence>
<evidence type="ECO:0000256" key="2">
    <source>
        <dbReference type="ARBA" id="ARBA00005936"/>
    </source>
</evidence>
<dbReference type="PANTHER" id="PTHR11429">
    <property type="entry name" value="MYELIN BASIC PROTEIN"/>
    <property type="match status" value="1"/>
</dbReference>
<dbReference type="Ensembl" id="ENSCCRT00015084546.1">
    <property type="protein sequence ID" value="ENSCCRP00015081866.1"/>
    <property type="gene ID" value="ENSCCRG00015033123.1"/>
</dbReference>
<dbReference type="PRINTS" id="PR00212">
    <property type="entry name" value="MYELINMBP"/>
</dbReference>
<evidence type="ECO:0000256" key="5">
    <source>
        <dbReference type="ARBA" id="ARBA00023136"/>
    </source>
</evidence>
<dbReference type="Ensembl" id="ENSCCRT00010106934.1">
    <property type="protein sequence ID" value="ENSCCRP00010096425.1"/>
    <property type="gene ID" value="ENSCCRG00010042207.1"/>
</dbReference>
<evidence type="ECO:0000256" key="1">
    <source>
        <dbReference type="ARBA" id="ARBA00004392"/>
    </source>
</evidence>
<protein>
    <recommendedName>
        <fullName evidence="3">Myelin basic protein</fullName>
    </recommendedName>
</protein>
<feature type="region of interest" description="Disordered" evidence="6">
    <location>
        <begin position="1"/>
        <end position="98"/>
    </location>
</feature>
<dbReference type="GO" id="GO:0019911">
    <property type="term" value="F:structural constituent of myelin sheath"/>
    <property type="evidence" value="ECO:0007669"/>
    <property type="project" value="InterPro"/>
</dbReference>
<keyword evidence="4" id="KW-1003">Cell membrane</keyword>
<dbReference type="Proteomes" id="UP000694427">
    <property type="component" value="Unplaced"/>
</dbReference>
<evidence type="ECO:0000313" key="8">
    <source>
        <dbReference type="Proteomes" id="UP000694427"/>
    </source>
</evidence>
<evidence type="ECO:0000256" key="4">
    <source>
        <dbReference type="ARBA" id="ARBA00022475"/>
    </source>
</evidence>
<proteinExistence type="inferred from homology"/>
<comment type="subcellular location">
    <subcellularLocation>
        <location evidence="1">Myelin membrane</location>
        <topology evidence="1">Peripheral membrane protein</topology>
        <orientation evidence="1">Cytoplasmic side</orientation>
    </subcellularLocation>
</comment>
<dbReference type="AlphaFoldDB" id="A0A8C1NZZ6"/>
<evidence type="ECO:0000256" key="6">
    <source>
        <dbReference type="SAM" id="MobiDB-lite"/>
    </source>
</evidence>
<dbReference type="GO" id="GO:0043209">
    <property type="term" value="C:myelin sheath"/>
    <property type="evidence" value="ECO:0007669"/>
    <property type="project" value="UniProtKB-SubCell"/>
</dbReference>
<gene>
    <name evidence="7" type="primary">LOC109105661</name>
</gene>
<dbReference type="PANTHER" id="PTHR11429:SF0">
    <property type="entry name" value="MYELIN BASIC PROTEIN"/>
    <property type="match status" value="1"/>
</dbReference>
<dbReference type="Pfam" id="PF01669">
    <property type="entry name" value="Myelin_MBP"/>
    <property type="match status" value="1"/>
</dbReference>
<keyword evidence="5" id="KW-0472">Membrane</keyword>
<organism evidence="7 8">
    <name type="scientific">Cyprinus carpio</name>
    <name type="common">Common carp</name>
    <dbReference type="NCBI Taxonomy" id="7962"/>
    <lineage>
        <taxon>Eukaryota</taxon>
        <taxon>Metazoa</taxon>
        <taxon>Chordata</taxon>
        <taxon>Craniata</taxon>
        <taxon>Vertebrata</taxon>
        <taxon>Euteleostomi</taxon>
        <taxon>Actinopterygii</taxon>
        <taxon>Neopterygii</taxon>
        <taxon>Teleostei</taxon>
        <taxon>Ostariophysi</taxon>
        <taxon>Cypriniformes</taxon>
        <taxon>Cyprinidae</taxon>
        <taxon>Cyprininae</taxon>
        <taxon>Cyprinus</taxon>
    </lineage>
</organism>
<reference evidence="7" key="1">
    <citation type="submission" date="2025-05" db="UniProtKB">
        <authorList>
            <consortium name="Ensembl"/>
        </authorList>
    </citation>
    <scope>IDENTIFICATION</scope>
</reference>
<feature type="compositionally biased region" description="Polar residues" evidence="6">
    <location>
        <begin position="1"/>
        <end position="11"/>
    </location>
</feature>
<accession>A0A8C1NZZ6</accession>